<protein>
    <submittedName>
        <fullName evidence="4">Transglycosylase SLT domain-containing protein</fullName>
    </submittedName>
</protein>
<dbReference type="STRING" id="80876.SAMN05421779_10184"/>
<dbReference type="InterPro" id="IPR023346">
    <property type="entry name" value="Lysozyme-like_dom_sf"/>
</dbReference>
<comment type="similarity">
    <text evidence="1">Belongs to the virb1 family.</text>
</comment>
<reference evidence="4 5" key="1">
    <citation type="submission" date="2017-01" db="EMBL/GenBank/DDBJ databases">
        <authorList>
            <person name="Mah S.A."/>
            <person name="Swanson W.J."/>
            <person name="Moy G.W."/>
            <person name="Vacquier V.D."/>
        </authorList>
    </citation>
    <scope>NUCLEOTIDE SEQUENCE [LARGE SCALE GENOMIC DNA]</scope>
    <source>
        <strain evidence="4 5">DSM 11589</strain>
    </source>
</reference>
<dbReference type="InterPro" id="IPR008258">
    <property type="entry name" value="Transglycosylase_SLT_dom_1"/>
</dbReference>
<evidence type="ECO:0000313" key="4">
    <source>
        <dbReference type="EMBL" id="SIS36659.1"/>
    </source>
</evidence>
<keyword evidence="2" id="KW-0732">Signal</keyword>
<dbReference type="EMBL" id="FTOA01000001">
    <property type="protein sequence ID" value="SIS36659.1"/>
    <property type="molecule type" value="Genomic_DNA"/>
</dbReference>
<dbReference type="AlphaFoldDB" id="A0A1N7IHS9"/>
<sequence length="283" mass="31402">MRRRLSLVAVSAAVLGAFLALTASPVRAQQQPLPLGSDGMLCRLQTDRLGVMGGLPANLLTAISFVESGRYDKARQEKTAWPWTVMAEGQGRYFASKQEAVAEVHRLQRRGVRNIDVGCMQINLYYHGDAFPSLEAAFDPAVNVGYAMNFLQNLFKETGSWQAAAVRYHSATPEYANRYRVKIAEEWNALNIANPTGGPSVPQAFAQARVPMGSPAGLNTQIRPYAPSPAQMAAVEQRRQQTEQNRIEMERQRVAAKAFATSWRAEKLAQYMKEKRERNGNDG</sequence>
<evidence type="ECO:0000256" key="1">
    <source>
        <dbReference type="ARBA" id="ARBA00009387"/>
    </source>
</evidence>
<feature type="chain" id="PRO_5012749272" evidence="2">
    <location>
        <begin position="29"/>
        <end position="283"/>
    </location>
</feature>
<evidence type="ECO:0000256" key="2">
    <source>
        <dbReference type="SAM" id="SignalP"/>
    </source>
</evidence>
<organism evidence="4 5">
    <name type="scientific">Insolitispirillum peregrinum</name>
    <dbReference type="NCBI Taxonomy" id="80876"/>
    <lineage>
        <taxon>Bacteria</taxon>
        <taxon>Pseudomonadati</taxon>
        <taxon>Pseudomonadota</taxon>
        <taxon>Alphaproteobacteria</taxon>
        <taxon>Rhodospirillales</taxon>
        <taxon>Novispirillaceae</taxon>
        <taxon>Insolitispirillum</taxon>
    </lineage>
</organism>
<accession>A0A1N7IHS9</accession>
<dbReference type="Gene3D" id="1.10.530.10">
    <property type="match status" value="1"/>
</dbReference>
<evidence type="ECO:0000313" key="5">
    <source>
        <dbReference type="Proteomes" id="UP000185678"/>
    </source>
</evidence>
<gene>
    <name evidence="4" type="ORF">SAMN05421779_10184</name>
</gene>
<dbReference type="RefSeq" id="WP_175616939.1">
    <property type="nucleotide sequence ID" value="NZ_FTOA01000001.1"/>
</dbReference>
<keyword evidence="5" id="KW-1185">Reference proteome</keyword>
<feature type="domain" description="Transglycosylase SLT" evidence="3">
    <location>
        <begin position="53"/>
        <end position="170"/>
    </location>
</feature>
<dbReference type="Pfam" id="PF01464">
    <property type="entry name" value="SLT"/>
    <property type="match status" value="1"/>
</dbReference>
<evidence type="ECO:0000259" key="3">
    <source>
        <dbReference type="Pfam" id="PF01464"/>
    </source>
</evidence>
<proteinExistence type="inferred from homology"/>
<feature type="signal peptide" evidence="2">
    <location>
        <begin position="1"/>
        <end position="28"/>
    </location>
</feature>
<dbReference type="SUPFAM" id="SSF53955">
    <property type="entry name" value="Lysozyme-like"/>
    <property type="match status" value="1"/>
</dbReference>
<name>A0A1N7IHS9_9PROT</name>
<dbReference type="Proteomes" id="UP000185678">
    <property type="component" value="Unassembled WGS sequence"/>
</dbReference>